<dbReference type="SUPFAM" id="SSF50156">
    <property type="entry name" value="PDZ domain-like"/>
    <property type="match status" value="1"/>
</dbReference>
<reference evidence="11" key="1">
    <citation type="submission" date="2019-04" db="EMBL/GenBank/DDBJ databases">
        <authorList>
            <consortium name="Science for Life Laboratories"/>
        </authorList>
    </citation>
    <scope>NUCLEOTIDE SEQUENCE</scope>
    <source>
        <strain evidence="11">MBLW1</strain>
    </source>
</reference>
<dbReference type="InterPro" id="IPR012393">
    <property type="entry name" value="Tricorn_protease"/>
</dbReference>
<comment type="function">
    <text evidence="7">Degrades oligopeptides.</text>
</comment>
<evidence type="ECO:0000256" key="6">
    <source>
        <dbReference type="ARBA" id="ARBA00022825"/>
    </source>
</evidence>
<evidence type="ECO:0000256" key="8">
    <source>
        <dbReference type="PIRSR" id="PIRSR036421-1"/>
    </source>
</evidence>
<protein>
    <recommendedName>
        <fullName evidence="7">Tricorn protease homolog</fullName>
        <ecNumber evidence="7">3.4.21.-</ecNumber>
    </recommendedName>
</protein>
<dbReference type="Gene3D" id="2.30.42.10">
    <property type="match status" value="1"/>
</dbReference>
<evidence type="ECO:0000256" key="9">
    <source>
        <dbReference type="PIRSR" id="PIRSR036421-3"/>
    </source>
</evidence>
<name>A0A6C2YR88_9BACT</name>
<dbReference type="KEGG" id="tim:GMBLW1_50230"/>
<dbReference type="Gene3D" id="2.130.10.10">
    <property type="entry name" value="YVTN repeat-like/Quinoprotein amine dehydrogenase"/>
    <property type="match status" value="1"/>
</dbReference>
<evidence type="ECO:0000256" key="2">
    <source>
        <dbReference type="ARBA" id="ARBA00008524"/>
    </source>
</evidence>
<dbReference type="Pfam" id="PF03572">
    <property type="entry name" value="Peptidase_S41"/>
    <property type="match status" value="1"/>
</dbReference>
<dbReference type="SUPFAM" id="SSF52096">
    <property type="entry name" value="ClpP/crotonase"/>
    <property type="match status" value="1"/>
</dbReference>
<dbReference type="PIRSF" id="PIRSF036421">
    <property type="entry name" value="Tricorn_protease"/>
    <property type="match status" value="1"/>
</dbReference>
<comment type="subcellular location">
    <subcellularLocation>
        <location evidence="1 7">Cytoplasm</location>
    </subcellularLocation>
</comment>
<dbReference type="InterPro" id="IPR029414">
    <property type="entry name" value="Tricorn_PDZ"/>
</dbReference>
<dbReference type="EMBL" id="LR593887">
    <property type="protein sequence ID" value="VTS05705.1"/>
    <property type="molecule type" value="Genomic_DNA"/>
</dbReference>
<feature type="domain" description="Tail specific protease" evidence="10">
    <location>
        <begin position="831"/>
        <end position="1038"/>
    </location>
</feature>
<feature type="active site" description="Charge relay system" evidence="8">
    <location>
        <position position="744"/>
    </location>
</feature>
<evidence type="ECO:0000313" key="12">
    <source>
        <dbReference type="Proteomes" id="UP000464378"/>
    </source>
</evidence>
<evidence type="ECO:0000256" key="3">
    <source>
        <dbReference type="ARBA" id="ARBA00022490"/>
    </source>
</evidence>
<dbReference type="Proteomes" id="UP000464378">
    <property type="component" value="Chromosome"/>
</dbReference>
<feature type="site" description="Transition state stabilizer; via amide nitrogen" evidence="9">
    <location>
        <position position="969"/>
    </location>
</feature>
<dbReference type="GO" id="GO:0006508">
    <property type="term" value="P:proteolysis"/>
    <property type="evidence" value="ECO:0007669"/>
    <property type="project" value="UniProtKB-UniRule"/>
</dbReference>
<dbReference type="PANTHER" id="PTHR43253">
    <property type="entry name" value="TRICORN PROTEASE HOMOLOG 2-RELATED"/>
    <property type="match status" value="1"/>
</dbReference>
<dbReference type="Gene3D" id="3.90.226.10">
    <property type="entry name" value="2-enoyl-CoA Hydratase, Chain A, domain 1"/>
    <property type="match status" value="1"/>
</dbReference>
<dbReference type="GO" id="GO:0008236">
    <property type="term" value="F:serine-type peptidase activity"/>
    <property type="evidence" value="ECO:0007669"/>
    <property type="project" value="UniProtKB-UniRule"/>
</dbReference>
<keyword evidence="12" id="KW-1185">Reference proteome</keyword>
<dbReference type="PANTHER" id="PTHR43253:SF1">
    <property type="entry name" value="TRICORN PROTEASE HOMOLOG 2-RELATED"/>
    <property type="match status" value="1"/>
</dbReference>
<dbReference type="AlphaFoldDB" id="A0A6C2YR88"/>
<proteinExistence type="inferred from homology"/>
<evidence type="ECO:0000256" key="1">
    <source>
        <dbReference type="ARBA" id="ARBA00004496"/>
    </source>
</evidence>
<keyword evidence="6 7" id="KW-0720">Serine protease</keyword>
<feature type="active site" description="Charge relay system" evidence="8">
    <location>
        <position position="1027"/>
    </location>
</feature>
<dbReference type="InterPro" id="IPR029045">
    <property type="entry name" value="ClpP/crotonase-like_dom_sf"/>
</dbReference>
<gene>
    <name evidence="11" type="ORF">GMBLW1_50230</name>
</gene>
<evidence type="ECO:0000256" key="7">
    <source>
        <dbReference type="PIRNR" id="PIRNR036421"/>
    </source>
</evidence>
<dbReference type="Gene3D" id="3.30.750.44">
    <property type="match status" value="1"/>
</dbReference>
<dbReference type="EMBL" id="LR586016">
    <property type="protein sequence ID" value="VIP04170.1"/>
    <property type="molecule type" value="Genomic_DNA"/>
</dbReference>
<comment type="similarity">
    <text evidence="2 7">Belongs to the peptidase S41B family.</text>
</comment>
<dbReference type="Pfam" id="PF26549">
    <property type="entry name" value="Tricorn_N"/>
    <property type="match status" value="1"/>
</dbReference>
<dbReference type="EC" id="3.4.21.-" evidence="7"/>
<dbReference type="SMART" id="SM00245">
    <property type="entry name" value="TSPc"/>
    <property type="match status" value="1"/>
</dbReference>
<feature type="active site" description="Nucleophile" evidence="8">
    <location>
        <position position="968"/>
    </location>
</feature>
<dbReference type="GO" id="GO:0005737">
    <property type="term" value="C:cytoplasm"/>
    <property type="evidence" value="ECO:0007669"/>
    <property type="project" value="UniProtKB-SubCell"/>
</dbReference>
<evidence type="ECO:0000313" key="11">
    <source>
        <dbReference type="EMBL" id="VIP04170.1"/>
    </source>
</evidence>
<dbReference type="InterPro" id="IPR005151">
    <property type="entry name" value="Tail-specific_protease"/>
</dbReference>
<dbReference type="InterPro" id="IPR015943">
    <property type="entry name" value="WD40/YVTN_repeat-like_dom_sf"/>
</dbReference>
<dbReference type="InterPro" id="IPR036034">
    <property type="entry name" value="PDZ_sf"/>
</dbReference>
<dbReference type="InParanoid" id="A0A6C2YR88"/>
<evidence type="ECO:0000256" key="4">
    <source>
        <dbReference type="ARBA" id="ARBA00022670"/>
    </source>
</evidence>
<dbReference type="Pfam" id="PF14684">
    <property type="entry name" value="Tricorn_C1"/>
    <property type="match status" value="1"/>
</dbReference>
<organism evidence="11">
    <name type="scientific">Tuwongella immobilis</name>
    <dbReference type="NCBI Taxonomy" id="692036"/>
    <lineage>
        <taxon>Bacteria</taxon>
        <taxon>Pseudomonadati</taxon>
        <taxon>Planctomycetota</taxon>
        <taxon>Planctomycetia</taxon>
        <taxon>Gemmatales</taxon>
        <taxon>Gemmataceae</taxon>
        <taxon>Tuwongella</taxon>
    </lineage>
</organism>
<dbReference type="Gene3D" id="2.120.10.60">
    <property type="entry name" value="Tricorn protease N-terminal domain"/>
    <property type="match status" value="1"/>
</dbReference>
<dbReference type="Pfam" id="PF26550">
    <property type="entry name" value="Tricorn_2nd"/>
    <property type="match status" value="1"/>
</dbReference>
<dbReference type="InterPro" id="IPR028204">
    <property type="entry name" value="Tricorn_C1"/>
</dbReference>
<accession>A0A6C2YR88</accession>
<dbReference type="SUPFAM" id="SSF82171">
    <property type="entry name" value="DPP6 N-terminal domain-like"/>
    <property type="match status" value="2"/>
</dbReference>
<keyword evidence="5 7" id="KW-0378">Hydrolase</keyword>
<keyword evidence="3 7" id="KW-0963">Cytoplasm</keyword>
<dbReference type="Pfam" id="PF14685">
    <property type="entry name" value="PDZ_Tricorn"/>
    <property type="match status" value="1"/>
</dbReference>
<evidence type="ECO:0000259" key="10">
    <source>
        <dbReference type="SMART" id="SM00245"/>
    </source>
</evidence>
<sequence>MSVRSWGIALLMGVLTLSGSSRVLAAEETRLLRFPTQHGDSVVFSYAGNLYTVALKGGVARRLTSHAGYEMFPRFSPDGKTIAFTGQYDGNTEVYTIPAEGGVPKRLTYTATLSRDEVSDRMGPNNIVMGWSPDGKRVLFRSRMTTFNDFLGQLYTVSVDGGPAEPLPLPRGGFASYSPDGKQLVYNRVFREFRTWKRYRGGMADDVWTYDFATKQTTRLVENAAQDIIPMWAGDTVYFISDRGDDQRMNLYGVNIATKEISEFTRFKEFDIKFPSLGDTSIVFENGGYIYRFDLQTKKTEKLTISIVEDFSEIRSATRNVSGNVGAFEISPDGKKALLGARGDLFTVPQENGLTKNLTATPGVHDRNPKWSPDGKSIAYISDASGEDEIYTIPADGSGPPMAVTAGSKNYKYDLLWSPDSKKIAWTDREQKLHVVDLATKKVSTIAESKGFEIRQYVWSPDSRWIAYVNPEVAAFSRVYLHSLETGKSTPVTDPFYTVSSPAFSGDGKYLFFVSNRDFNPFPSAVEWNYAYRDMSKIYLVTLSNETPNPFATKLDDVAATPPAPAAKKEGDAPAPIDIDLDGIIERTLSLPISAGNYGGLQSVGSSVWYQKVPGGLTLFDVGAKKETTLGNVNGFEISADGKKMIVAQGGKHYIIDLPKGPLNLGKPLDESAVEVTIDYPAEWKQIFVESWRQMRDFFYDPGMHGNDWAAIRKKYEPLVAHVRHRADLSYVIGEMISELNVGHAYVGGGELPEVKKVPMGLLGAQFTRDAETGYAKITKILKGSNWDRSVRAPLNELGLNISEGEFIIRVNGKPTNEVANIQQLLVNTADKPVILTINKTPEAKGSRQVVVTPVGSEANLYYHDWVQTNLKKVQDATNGEVGYLHVPDMLTGGLNEFFKAYFPQLGKKALIIDVRGNGGGNVSPILIERLRREIAMYSIVRNGVPGVEPNGTFNGPLVCLMNEFSASDGDIFPYRFKHYKLGTLIGKRSWGGTVGIRGTLPFLDGGTLNRPEFSRFGVDGKTWIIEGYGVDPDIVVDNDPAKEFAGIDEQLLEAIKVAKEKIRTEYKPVPPTPPYPKR</sequence>
<dbReference type="RefSeq" id="WP_162659290.1">
    <property type="nucleotide sequence ID" value="NZ_LR593887.1"/>
</dbReference>
<evidence type="ECO:0000256" key="5">
    <source>
        <dbReference type="ARBA" id="ARBA00022801"/>
    </source>
</evidence>
<keyword evidence="4 7" id="KW-0645">Protease</keyword>
<dbReference type="CDD" id="cd07562">
    <property type="entry name" value="Peptidase_S41_TRI"/>
    <property type="match status" value="1"/>
</dbReference>